<keyword evidence="2" id="KW-1185">Reference proteome</keyword>
<protein>
    <submittedName>
        <fullName evidence="1">Uncharacterized protein</fullName>
    </submittedName>
</protein>
<name>A0A074Z434_OPIVI</name>
<dbReference type="Proteomes" id="UP000054324">
    <property type="component" value="Unassembled WGS sequence"/>
</dbReference>
<organism evidence="1 2">
    <name type="scientific">Opisthorchis viverrini</name>
    <name type="common">Southeast Asian liver fluke</name>
    <dbReference type="NCBI Taxonomy" id="6198"/>
    <lineage>
        <taxon>Eukaryota</taxon>
        <taxon>Metazoa</taxon>
        <taxon>Spiralia</taxon>
        <taxon>Lophotrochozoa</taxon>
        <taxon>Platyhelminthes</taxon>
        <taxon>Trematoda</taxon>
        <taxon>Digenea</taxon>
        <taxon>Opisthorchiida</taxon>
        <taxon>Opisthorchiata</taxon>
        <taxon>Opisthorchiidae</taxon>
        <taxon>Opisthorchis</taxon>
    </lineage>
</organism>
<dbReference type="AlphaFoldDB" id="A0A074Z434"/>
<sequence>MPQLRLPPELHEGICAYRDKSRSKRELRFYAIRDWLSQFAPNSKEPVERIIDAQLEGHRDQFIQQLADCIPGFTYNLEHHSQLLTTALNLPEPYPNVMFGELCLSDSNVQSASVRKSDIHALLSGIVIPCLQRTNFTVG</sequence>
<gene>
    <name evidence="1" type="ORF">T265_09949</name>
</gene>
<dbReference type="KEGG" id="ovi:T265_09949"/>
<proteinExistence type="predicted"/>
<dbReference type="RefSeq" id="XP_009174443.1">
    <property type="nucleotide sequence ID" value="XM_009176179.1"/>
</dbReference>
<dbReference type="EMBL" id="KL596939">
    <property type="protein sequence ID" value="KER21813.1"/>
    <property type="molecule type" value="Genomic_DNA"/>
</dbReference>
<reference evidence="1 2" key="1">
    <citation type="submission" date="2013-11" db="EMBL/GenBank/DDBJ databases">
        <title>Opisthorchis viverrini - life in the bile duct.</title>
        <authorList>
            <person name="Young N.D."/>
            <person name="Nagarajan N."/>
            <person name="Lin S.J."/>
            <person name="Korhonen P.K."/>
            <person name="Jex A.R."/>
            <person name="Hall R.S."/>
            <person name="Safavi-Hemami H."/>
            <person name="Kaewkong W."/>
            <person name="Bertrand D."/>
            <person name="Gao S."/>
            <person name="Seet Q."/>
            <person name="Wongkham S."/>
            <person name="Teh B.T."/>
            <person name="Wongkham C."/>
            <person name="Intapan P.M."/>
            <person name="Maleewong W."/>
            <person name="Yang X."/>
            <person name="Hu M."/>
            <person name="Wang Z."/>
            <person name="Hofmann A."/>
            <person name="Sternberg P.W."/>
            <person name="Tan P."/>
            <person name="Wang J."/>
            <person name="Gasser R.B."/>
        </authorList>
    </citation>
    <scope>NUCLEOTIDE SEQUENCE [LARGE SCALE GENOMIC DNA]</scope>
</reference>
<evidence type="ECO:0000313" key="1">
    <source>
        <dbReference type="EMBL" id="KER21813.1"/>
    </source>
</evidence>
<dbReference type="OrthoDB" id="25987at2759"/>
<dbReference type="CTD" id="20324117"/>
<evidence type="ECO:0000313" key="2">
    <source>
        <dbReference type="Proteomes" id="UP000054324"/>
    </source>
</evidence>
<accession>A0A074Z434</accession>
<dbReference type="GeneID" id="20324117"/>